<dbReference type="Gene3D" id="3.60.21.10">
    <property type="match status" value="1"/>
</dbReference>
<dbReference type="InterPro" id="IPR029052">
    <property type="entry name" value="Metallo-depent_PP-like"/>
</dbReference>
<reference evidence="4" key="1">
    <citation type="submission" date="2023-08" db="EMBL/GenBank/DDBJ databases">
        <title>Draft sequence of the Babesia gibsoni genome.</title>
        <authorList>
            <person name="Yamagishi J.Y."/>
            <person name="Xuan X.X."/>
        </authorList>
    </citation>
    <scope>NUCLEOTIDE SEQUENCE</scope>
    <source>
        <strain evidence="4">Azabu</strain>
    </source>
</reference>
<dbReference type="InterPro" id="IPR043360">
    <property type="entry name" value="PP2B"/>
</dbReference>
<dbReference type="GO" id="GO:0033192">
    <property type="term" value="F:calmodulin-dependent protein phosphatase activity"/>
    <property type="evidence" value="ECO:0007669"/>
    <property type="project" value="InterPro"/>
</dbReference>
<evidence type="ECO:0000313" key="4">
    <source>
        <dbReference type="EMBL" id="KAK1441912.1"/>
    </source>
</evidence>
<comment type="catalytic activity">
    <reaction evidence="1">
        <text>O-phospho-L-threonyl-[protein] + H2O = L-threonyl-[protein] + phosphate</text>
        <dbReference type="Rhea" id="RHEA:47004"/>
        <dbReference type="Rhea" id="RHEA-COMP:11060"/>
        <dbReference type="Rhea" id="RHEA-COMP:11605"/>
        <dbReference type="ChEBI" id="CHEBI:15377"/>
        <dbReference type="ChEBI" id="CHEBI:30013"/>
        <dbReference type="ChEBI" id="CHEBI:43474"/>
        <dbReference type="ChEBI" id="CHEBI:61977"/>
        <dbReference type="EC" id="3.1.3.16"/>
    </reaction>
</comment>
<comment type="similarity">
    <text evidence="1">Belongs to the PPP phosphatase family.</text>
</comment>
<dbReference type="Pfam" id="PF00149">
    <property type="entry name" value="Metallophos"/>
    <property type="match status" value="1"/>
</dbReference>
<dbReference type="Proteomes" id="UP001230268">
    <property type="component" value="Unassembled WGS sequence"/>
</dbReference>
<accession>A0AAD8LPD3</accession>
<evidence type="ECO:0000313" key="5">
    <source>
        <dbReference type="Proteomes" id="UP001230268"/>
    </source>
</evidence>
<dbReference type="GO" id="GO:0097720">
    <property type="term" value="P:calcineurin-mediated signaling"/>
    <property type="evidence" value="ECO:0007669"/>
    <property type="project" value="InterPro"/>
</dbReference>
<sequence>MDSTTESNDDRVVKDVKFPPTKPLERDVLFPQGEGSPPAWETLRDFLRDEGRIAKEDAITIIRNAKDAFHSEPNMLRVEQPVAVVGDIHGQYYDLLTVLNSGGPPASTQYLFLGDYVDRGSFSVEVMLLLYAIKLNYPQTFHLLRGNHECRQLTVHFNFMTECEHKYDVEVYEEFMQSFDSLPLCALISGKFFAMHGGISPEIDDISSIEALNRYQEPPSYGPICDLLWADPYSQPDERGLYNSSSETLLRSFETAVNAGSRESKADTVPQLSKACNKVHAQKGNMDIDHFMANTVRGCSYTFGREATKKFLKDNNLLCIIRAHEAQLEGYKMQYTDPETEFPGVITIFSAPNYCDVHNNKGAILKLEANTMRILQFKWSRHPFYLPNFMDIFTWSVPFISEKVLEMLHGILGTTSDDELADIELPPSLVDFIWSKGSDVLEGKEKGETKDSSPHNNSRRSTIKRKVETIARILKIYNALKIRNYVVRKLHGSSPESQDPLKIGRLEMGNKKDHVESFRYAQSIDLVNERRPCL</sequence>
<dbReference type="InterPro" id="IPR006186">
    <property type="entry name" value="Ser/Thr-sp_prot-phosphatase"/>
</dbReference>
<keyword evidence="5" id="KW-1185">Reference proteome</keyword>
<gene>
    <name evidence="4" type="ORF">BgAZ_502440</name>
</gene>
<proteinExistence type="inferred from homology"/>
<comment type="caution">
    <text evidence="4">The sequence shown here is derived from an EMBL/GenBank/DDBJ whole genome shotgun (WGS) entry which is preliminary data.</text>
</comment>
<feature type="domain" description="Serine/threonine specific protein phosphatases" evidence="3">
    <location>
        <begin position="144"/>
        <end position="149"/>
    </location>
</feature>
<dbReference type="PANTHER" id="PTHR45673">
    <property type="entry name" value="SERINE/THREONINE-PROTEIN PHOSPHATASE 2B CATALYTIC SUBUNIT 1-RELATED"/>
    <property type="match status" value="1"/>
</dbReference>
<dbReference type="EMBL" id="JAVEPI010000005">
    <property type="protein sequence ID" value="KAK1441912.1"/>
    <property type="molecule type" value="Genomic_DNA"/>
</dbReference>
<dbReference type="SUPFAM" id="SSF56300">
    <property type="entry name" value="Metallo-dependent phosphatases"/>
    <property type="match status" value="1"/>
</dbReference>
<name>A0AAD8LPD3_BABGI</name>
<dbReference type="SMART" id="SM00156">
    <property type="entry name" value="PP2Ac"/>
    <property type="match status" value="1"/>
</dbReference>
<dbReference type="EC" id="3.1.3.16" evidence="1"/>
<dbReference type="AlphaFoldDB" id="A0AAD8LPD3"/>
<keyword evidence="1" id="KW-0378">Hydrolase</keyword>
<feature type="compositionally biased region" description="Basic and acidic residues" evidence="2">
    <location>
        <begin position="443"/>
        <end position="453"/>
    </location>
</feature>
<dbReference type="InterPro" id="IPR004843">
    <property type="entry name" value="Calcineurin-like_PHP"/>
</dbReference>
<dbReference type="PRINTS" id="PR00114">
    <property type="entry name" value="STPHPHTASE"/>
</dbReference>
<organism evidence="4 5">
    <name type="scientific">Babesia gibsoni</name>
    <dbReference type="NCBI Taxonomy" id="33632"/>
    <lineage>
        <taxon>Eukaryota</taxon>
        <taxon>Sar</taxon>
        <taxon>Alveolata</taxon>
        <taxon>Apicomplexa</taxon>
        <taxon>Aconoidasida</taxon>
        <taxon>Piroplasmida</taxon>
        <taxon>Babesiidae</taxon>
        <taxon>Babesia</taxon>
    </lineage>
</organism>
<dbReference type="PROSITE" id="PS00125">
    <property type="entry name" value="SER_THR_PHOSPHATASE"/>
    <property type="match status" value="1"/>
</dbReference>
<evidence type="ECO:0000256" key="1">
    <source>
        <dbReference type="RuleBase" id="RU004273"/>
    </source>
</evidence>
<feature type="region of interest" description="Disordered" evidence="2">
    <location>
        <begin position="443"/>
        <end position="462"/>
    </location>
</feature>
<protein>
    <recommendedName>
        <fullName evidence="1">Serine/threonine-protein phosphatase</fullName>
        <ecNumber evidence="1">3.1.3.16</ecNumber>
    </recommendedName>
</protein>
<evidence type="ECO:0000256" key="2">
    <source>
        <dbReference type="SAM" id="MobiDB-lite"/>
    </source>
</evidence>
<evidence type="ECO:0000259" key="3">
    <source>
        <dbReference type="PROSITE" id="PS00125"/>
    </source>
</evidence>